<dbReference type="Pfam" id="PF03707">
    <property type="entry name" value="MHYT"/>
    <property type="match status" value="1"/>
</dbReference>
<feature type="domain" description="MHYT" evidence="3">
    <location>
        <begin position="18"/>
        <end position="219"/>
    </location>
</feature>
<evidence type="ECO:0000313" key="4">
    <source>
        <dbReference type="EMBL" id="RKP03485.1"/>
    </source>
</evidence>
<feature type="region of interest" description="Disordered" evidence="1">
    <location>
        <begin position="597"/>
        <end position="625"/>
    </location>
</feature>
<dbReference type="PROSITE" id="PS50924">
    <property type="entry name" value="MHYT"/>
    <property type="match status" value="1"/>
</dbReference>
<feature type="transmembrane region" description="Helical" evidence="2">
    <location>
        <begin position="94"/>
        <end position="117"/>
    </location>
</feature>
<proteinExistence type="predicted"/>
<feature type="transmembrane region" description="Helical" evidence="2">
    <location>
        <begin position="251"/>
        <end position="269"/>
    </location>
</feature>
<dbReference type="InterPro" id="IPR005330">
    <property type="entry name" value="MHYT_dom"/>
</dbReference>
<dbReference type="AlphaFoldDB" id="A0A4P9XDD8"/>
<keyword evidence="2" id="KW-0472">Membrane</keyword>
<organism evidence="4 5">
    <name type="scientific">Caulochytrium protostelioides</name>
    <dbReference type="NCBI Taxonomy" id="1555241"/>
    <lineage>
        <taxon>Eukaryota</taxon>
        <taxon>Fungi</taxon>
        <taxon>Fungi incertae sedis</taxon>
        <taxon>Chytridiomycota</taxon>
        <taxon>Chytridiomycota incertae sedis</taxon>
        <taxon>Chytridiomycetes</taxon>
        <taxon>Caulochytriales</taxon>
        <taxon>Caulochytriaceae</taxon>
        <taxon>Caulochytrium</taxon>
    </lineage>
</organism>
<protein>
    <recommendedName>
        <fullName evidence="3">MHYT domain-containing protein</fullName>
    </recommendedName>
</protein>
<keyword evidence="2" id="KW-0812">Transmembrane</keyword>
<sequence>MDPEDVLAHTGTNMTLSFHGGYVAASFLISTIGSMVSLELIRLRTSNQGWRNFVLLLSASSILATQAIFGLHFFGMSAAHIVLPGTGMKPYQIFYDRAITIASAFEPWVLVTATIVICGSTDQPGYLRLGLGGMLAAAGVCLMHWTAMIAMRVTLVWRPGILVVAVLISIAACTTALTLFFRLRAAWENNTIRQAGASVLMAGAISATHYLGMYSANYRIATHATIDGTPLTGGRTHTSDLGTPAVLRTSAAFSGVCVAAAVYLIWLRLRSRTTTRRRGVDIVTVYCNVAGNVLVDVEGRLPSMAVREQYDLPGKDILDPAILWFMKASLNWPAIAQAAHCIMSRRAMFDALVESDEKHRLMQWALVEATAHLAHVMGSSILKMGIMYDHILDGSHFRSSIVLVKVIDHEQGDIFKRSGYCWALPRKVEKIMAQQLGVNVSQIRDVVGSVRPYINAAMQPLKPEYYVGSLVVKSNLSGFHIMVPKNAHSNIPMAPVSEATWNFLRQHSDNLREVFDHATVNPDELEATASALHRIGLLSDAQRSVSPARARCAAVAHALQFVTLSKDILRMNSQRMVSPWTARPPILQPFRALAANGGANSGAGTPQTASTEGAVRGKPWPKGKPWRTPAQALRAAAAAATSLHRTDSAAMASIGEMAPGPDHNGHAVGATTSTASATPCCVEATRSHATEMSGMLDATAAAKSSMAIGASSGGAGEAFQDAALGVRSVTSMSELTSTYAGSSEPRFWSVPAAEATGPFDGNVNVLIFTCALDDLDTSGVKGEPFAVNAQQYDMIPLPIFETLNMCRLFPRDMAVMLKKDMLPLLGHLNKVSHDLFANQDERREQRRSKHWIRLYLTDLWGIGLKSGRVGPVTIGMTSTCSDAGGSNATPSVWQTRPMNDASNNV</sequence>
<feature type="transmembrane region" description="Helical" evidence="2">
    <location>
        <begin position="129"/>
        <end position="149"/>
    </location>
</feature>
<dbReference type="STRING" id="1555241.A0A4P9XDD8"/>
<name>A0A4P9XDD8_9FUNG</name>
<feature type="transmembrane region" description="Helical" evidence="2">
    <location>
        <begin position="20"/>
        <end position="41"/>
    </location>
</feature>
<dbReference type="PANTHER" id="PTHR35152:SF1">
    <property type="entry name" value="DOMAIN SIGNALLING PROTEIN, PUTATIVE (AFU_ORTHOLOGUE AFUA_5G11310)-RELATED"/>
    <property type="match status" value="1"/>
</dbReference>
<dbReference type="Proteomes" id="UP000274922">
    <property type="component" value="Unassembled WGS sequence"/>
</dbReference>
<evidence type="ECO:0000256" key="2">
    <source>
        <dbReference type="SAM" id="Phobius"/>
    </source>
</evidence>
<evidence type="ECO:0000259" key="3">
    <source>
        <dbReference type="PROSITE" id="PS50924"/>
    </source>
</evidence>
<evidence type="ECO:0000256" key="1">
    <source>
        <dbReference type="SAM" id="MobiDB-lite"/>
    </source>
</evidence>
<keyword evidence="2" id="KW-1133">Transmembrane helix</keyword>
<feature type="region of interest" description="Disordered" evidence="1">
    <location>
        <begin position="881"/>
        <end position="905"/>
    </location>
</feature>
<accession>A0A4P9XDD8</accession>
<dbReference type="OrthoDB" id="264015at2759"/>
<gene>
    <name evidence="4" type="ORF">CXG81DRAFT_23882</name>
</gene>
<reference evidence="5" key="1">
    <citation type="journal article" date="2018" name="Nat. Microbiol.">
        <title>Leveraging single-cell genomics to expand the fungal tree of life.</title>
        <authorList>
            <person name="Ahrendt S.R."/>
            <person name="Quandt C.A."/>
            <person name="Ciobanu D."/>
            <person name="Clum A."/>
            <person name="Salamov A."/>
            <person name="Andreopoulos B."/>
            <person name="Cheng J.F."/>
            <person name="Woyke T."/>
            <person name="Pelin A."/>
            <person name="Henrissat B."/>
            <person name="Reynolds N.K."/>
            <person name="Benny G.L."/>
            <person name="Smith M.E."/>
            <person name="James T.Y."/>
            <person name="Grigoriev I.V."/>
        </authorList>
    </citation>
    <scope>NUCLEOTIDE SEQUENCE [LARGE SCALE GENOMIC DNA]</scope>
    <source>
        <strain evidence="5">ATCC 52028</strain>
    </source>
</reference>
<keyword evidence="5" id="KW-1185">Reference proteome</keyword>
<feature type="transmembrane region" description="Helical" evidence="2">
    <location>
        <begin position="53"/>
        <end position="74"/>
    </location>
</feature>
<dbReference type="PANTHER" id="PTHR35152">
    <property type="entry name" value="DOMAIN SIGNALLING PROTEIN, PUTATIVE (AFU_ORTHOLOGUE AFUA_5G11310)-RELATED"/>
    <property type="match status" value="1"/>
</dbReference>
<feature type="transmembrane region" description="Helical" evidence="2">
    <location>
        <begin position="161"/>
        <end position="183"/>
    </location>
</feature>
<evidence type="ECO:0000313" key="5">
    <source>
        <dbReference type="Proteomes" id="UP000274922"/>
    </source>
</evidence>
<dbReference type="EMBL" id="ML014122">
    <property type="protein sequence ID" value="RKP03485.1"/>
    <property type="molecule type" value="Genomic_DNA"/>
</dbReference>